<evidence type="ECO:0000259" key="8">
    <source>
        <dbReference type="PROSITE" id="PS50885"/>
    </source>
</evidence>
<gene>
    <name evidence="9" type="ORF">GCM10010911_01140</name>
</gene>
<keyword evidence="6 7" id="KW-0472">Membrane</keyword>
<keyword evidence="7" id="KW-1133">Transmembrane helix</keyword>
<feature type="domain" description="HAMP" evidence="8">
    <location>
        <begin position="319"/>
        <end position="371"/>
    </location>
</feature>
<reference evidence="9" key="2">
    <citation type="submission" date="2020-09" db="EMBL/GenBank/DDBJ databases">
        <authorList>
            <person name="Sun Q."/>
            <person name="Zhou Y."/>
        </authorList>
    </citation>
    <scope>NUCLEOTIDE SEQUENCE</scope>
    <source>
        <strain evidence="9">CGMCC 1.15178</strain>
    </source>
</reference>
<name>A0A917DM00_9BACL</name>
<dbReference type="InterPro" id="IPR036890">
    <property type="entry name" value="HATPase_C_sf"/>
</dbReference>
<dbReference type="InterPro" id="IPR050640">
    <property type="entry name" value="Bact_2-comp_sensor_kinase"/>
</dbReference>
<dbReference type="GO" id="GO:0005886">
    <property type="term" value="C:plasma membrane"/>
    <property type="evidence" value="ECO:0007669"/>
    <property type="project" value="UniProtKB-SubCell"/>
</dbReference>
<evidence type="ECO:0000256" key="4">
    <source>
        <dbReference type="ARBA" id="ARBA00022679"/>
    </source>
</evidence>
<evidence type="ECO:0000256" key="3">
    <source>
        <dbReference type="ARBA" id="ARBA00022553"/>
    </source>
</evidence>
<keyword evidence="2" id="KW-1003">Cell membrane</keyword>
<dbReference type="PROSITE" id="PS50885">
    <property type="entry name" value="HAMP"/>
    <property type="match status" value="1"/>
</dbReference>
<comment type="caution">
    <text evidence="9">The sequence shown here is derived from an EMBL/GenBank/DDBJ whole genome shotgun (WGS) entry which is preliminary data.</text>
</comment>
<dbReference type="PANTHER" id="PTHR34220:SF7">
    <property type="entry name" value="SENSOR HISTIDINE KINASE YPDA"/>
    <property type="match status" value="1"/>
</dbReference>
<evidence type="ECO:0000256" key="2">
    <source>
        <dbReference type="ARBA" id="ARBA00022475"/>
    </source>
</evidence>
<dbReference type="InterPro" id="IPR010559">
    <property type="entry name" value="Sig_transdc_His_kin_internal"/>
</dbReference>
<accession>A0A917DM00</accession>
<dbReference type="Pfam" id="PF06580">
    <property type="entry name" value="His_kinase"/>
    <property type="match status" value="1"/>
</dbReference>
<sequence>MLRNPFKTYRMGSLYMLTFGGFLVLFLILLMAVCYQVTAAYMSKQVSVYQQELLDEVGKRIDAKMISVEQVALSITRNEALLNYLRNKQADVYSRKLAQQELGYYLSNIVYSWNDVLNSVHVYMHDPLPMIGLPAAFGEIDDLPKEPWYSLVSQSDYAWIGEREVVAADSNKQAIRFAQKIYSDTNQFLGVLVLGVKPAAVRDTLLNESNKNSGIKRVLLGNGRQMMTDAGFDQEENVGLLDMLQAEFDHPSYLNGRRVELGEPYFVTESRDRNAQWQVIQFTPMKGITEDSSRIALTLGAIGLAAILIAFLFTLIFSRQFMKPIMTLKQGMDRFSVDRLKSEMPRDYTNEFGILFRGYDALTERVTELYAHLEKQYIKQKELDVKALQAMINPHFLYNTLDQINWMAIEANQPQISEVLELVGKMFRIGLSNGDTIVTVREELAYIGSYLQIQQIRMEPFKLDVSMELPEALESYYMPKVLLQPIVENAVMHGFHGRQSGAVHIRVSEHKEGVAFVVQDNGNGFRPKQDEIPQHQMKMGGYGIRNVEERIEALFGPPYGIQVVSMPGEGASVTVLIPKRDRANYYRG</sequence>
<dbReference type="Gene3D" id="3.30.565.10">
    <property type="entry name" value="Histidine kinase-like ATPase, C-terminal domain"/>
    <property type="match status" value="1"/>
</dbReference>
<dbReference type="AlphaFoldDB" id="A0A917DM00"/>
<evidence type="ECO:0000256" key="1">
    <source>
        <dbReference type="ARBA" id="ARBA00004651"/>
    </source>
</evidence>
<dbReference type="PANTHER" id="PTHR34220">
    <property type="entry name" value="SENSOR HISTIDINE KINASE YPDA"/>
    <property type="match status" value="1"/>
</dbReference>
<evidence type="ECO:0000256" key="6">
    <source>
        <dbReference type="ARBA" id="ARBA00023136"/>
    </source>
</evidence>
<dbReference type="GO" id="GO:0000155">
    <property type="term" value="F:phosphorelay sensor kinase activity"/>
    <property type="evidence" value="ECO:0007669"/>
    <property type="project" value="InterPro"/>
</dbReference>
<evidence type="ECO:0000313" key="10">
    <source>
        <dbReference type="Proteomes" id="UP000612456"/>
    </source>
</evidence>
<reference evidence="9" key="1">
    <citation type="journal article" date="2014" name="Int. J. Syst. Evol. Microbiol.">
        <title>Complete genome sequence of Corynebacterium casei LMG S-19264T (=DSM 44701T), isolated from a smear-ripened cheese.</title>
        <authorList>
            <consortium name="US DOE Joint Genome Institute (JGI-PGF)"/>
            <person name="Walter F."/>
            <person name="Albersmeier A."/>
            <person name="Kalinowski J."/>
            <person name="Ruckert C."/>
        </authorList>
    </citation>
    <scope>NUCLEOTIDE SEQUENCE</scope>
    <source>
        <strain evidence="9">CGMCC 1.15178</strain>
    </source>
</reference>
<feature type="transmembrane region" description="Helical" evidence="7">
    <location>
        <begin position="295"/>
        <end position="317"/>
    </location>
</feature>
<dbReference type="RefSeq" id="WP_188988124.1">
    <property type="nucleotide sequence ID" value="NZ_BMHP01000001.1"/>
</dbReference>
<keyword evidence="7" id="KW-0812">Transmembrane</keyword>
<dbReference type="EMBL" id="BMHP01000001">
    <property type="protein sequence ID" value="GGD47392.1"/>
    <property type="molecule type" value="Genomic_DNA"/>
</dbReference>
<keyword evidence="4" id="KW-0808">Transferase</keyword>
<dbReference type="Gene3D" id="6.10.340.10">
    <property type="match status" value="1"/>
</dbReference>
<keyword evidence="10" id="KW-1185">Reference proteome</keyword>
<proteinExistence type="predicted"/>
<evidence type="ECO:0000256" key="5">
    <source>
        <dbReference type="ARBA" id="ARBA00022777"/>
    </source>
</evidence>
<keyword evidence="5 9" id="KW-0418">Kinase</keyword>
<dbReference type="Pfam" id="PF02518">
    <property type="entry name" value="HATPase_c"/>
    <property type="match status" value="1"/>
</dbReference>
<evidence type="ECO:0000313" key="9">
    <source>
        <dbReference type="EMBL" id="GGD47392.1"/>
    </source>
</evidence>
<protein>
    <submittedName>
        <fullName evidence="9">Histidine kinase</fullName>
    </submittedName>
</protein>
<organism evidence="9 10">
    <name type="scientific">Paenibacillus nasutitermitis</name>
    <dbReference type="NCBI Taxonomy" id="1652958"/>
    <lineage>
        <taxon>Bacteria</taxon>
        <taxon>Bacillati</taxon>
        <taxon>Bacillota</taxon>
        <taxon>Bacilli</taxon>
        <taxon>Bacillales</taxon>
        <taxon>Paenibacillaceae</taxon>
        <taxon>Paenibacillus</taxon>
    </lineage>
</organism>
<dbReference type="Proteomes" id="UP000612456">
    <property type="component" value="Unassembled WGS sequence"/>
</dbReference>
<dbReference type="SUPFAM" id="SSF55874">
    <property type="entry name" value="ATPase domain of HSP90 chaperone/DNA topoisomerase II/histidine kinase"/>
    <property type="match status" value="1"/>
</dbReference>
<evidence type="ECO:0000256" key="7">
    <source>
        <dbReference type="SAM" id="Phobius"/>
    </source>
</evidence>
<comment type="subcellular location">
    <subcellularLocation>
        <location evidence="1">Cell membrane</location>
        <topology evidence="1">Multi-pass membrane protein</topology>
    </subcellularLocation>
</comment>
<keyword evidence="3" id="KW-0597">Phosphoprotein</keyword>
<dbReference type="InterPro" id="IPR003594">
    <property type="entry name" value="HATPase_dom"/>
</dbReference>
<dbReference type="InterPro" id="IPR003660">
    <property type="entry name" value="HAMP_dom"/>
</dbReference>